<organism evidence="2 3">
    <name type="scientific">Bacteroides clarus</name>
    <dbReference type="NCBI Taxonomy" id="626929"/>
    <lineage>
        <taxon>Bacteria</taxon>
        <taxon>Pseudomonadati</taxon>
        <taxon>Bacteroidota</taxon>
        <taxon>Bacteroidia</taxon>
        <taxon>Bacteroidales</taxon>
        <taxon>Bacteroidaceae</taxon>
        <taxon>Bacteroides</taxon>
    </lineage>
</organism>
<sequence length="154" mass="18211">MHATKEFSSISELKHIREQKSRLSEREAELVSPILTNLECIPYIYELFKNIVRTMNIPLREEIIQRKEFLFIVLFLFVPSVLAGGRIPNGVRKALEHVFPKVKPCTISNNIADVFFLYQQYKYFRSDIEIIYKEMLKRLENDDVSNGLKRFIIK</sequence>
<dbReference type="Proteomes" id="UP000196587">
    <property type="component" value="Unassembled WGS sequence"/>
</dbReference>
<keyword evidence="1" id="KW-0472">Membrane</keyword>
<accession>A0A1Y4JJG6</accession>
<evidence type="ECO:0000313" key="2">
    <source>
        <dbReference type="EMBL" id="OUP32653.1"/>
    </source>
</evidence>
<reference evidence="3" key="1">
    <citation type="submission" date="2017-04" db="EMBL/GenBank/DDBJ databases">
        <title>Function of individual gut microbiota members based on whole genome sequencing of pure cultures obtained from chicken caecum.</title>
        <authorList>
            <person name="Medvecky M."/>
            <person name="Cejkova D."/>
            <person name="Polansky O."/>
            <person name="Karasova D."/>
            <person name="Kubasova T."/>
            <person name="Cizek A."/>
            <person name="Rychlik I."/>
        </authorList>
    </citation>
    <scope>NUCLEOTIDE SEQUENCE [LARGE SCALE GENOMIC DNA]</scope>
    <source>
        <strain evidence="3">An189</strain>
    </source>
</reference>
<keyword evidence="1" id="KW-0812">Transmembrane</keyword>
<name>A0A1Y4JJG6_9BACE</name>
<feature type="transmembrane region" description="Helical" evidence="1">
    <location>
        <begin position="69"/>
        <end position="87"/>
    </location>
</feature>
<dbReference type="EMBL" id="NFKE01000011">
    <property type="protein sequence ID" value="OUP32653.1"/>
    <property type="molecule type" value="Genomic_DNA"/>
</dbReference>
<dbReference type="RefSeq" id="WP_087413253.1">
    <property type="nucleotide sequence ID" value="NZ_NFKE01000011.1"/>
</dbReference>
<evidence type="ECO:0000313" key="3">
    <source>
        <dbReference type="Proteomes" id="UP000196587"/>
    </source>
</evidence>
<keyword evidence="1" id="KW-1133">Transmembrane helix</keyword>
<gene>
    <name evidence="2" type="ORF">B5F24_13750</name>
</gene>
<dbReference type="AlphaFoldDB" id="A0A1Y4JJG6"/>
<protein>
    <submittedName>
        <fullName evidence="2">Uncharacterized protein</fullName>
    </submittedName>
</protein>
<evidence type="ECO:0000256" key="1">
    <source>
        <dbReference type="SAM" id="Phobius"/>
    </source>
</evidence>
<comment type="caution">
    <text evidence="2">The sequence shown here is derived from an EMBL/GenBank/DDBJ whole genome shotgun (WGS) entry which is preliminary data.</text>
</comment>
<proteinExistence type="predicted"/>